<dbReference type="Proteomes" id="UP001602245">
    <property type="component" value="Unassembled WGS sequence"/>
</dbReference>
<reference evidence="1 2" key="1">
    <citation type="submission" date="2024-10" db="EMBL/GenBank/DDBJ databases">
        <title>The Natural Products Discovery Center: Release of the First 8490 Sequenced Strains for Exploring Actinobacteria Biosynthetic Diversity.</title>
        <authorList>
            <person name="Kalkreuter E."/>
            <person name="Kautsar S.A."/>
            <person name="Yang D."/>
            <person name="Bader C.D."/>
            <person name="Teijaro C.N."/>
            <person name="Fluegel L."/>
            <person name="Davis C.M."/>
            <person name="Simpson J.R."/>
            <person name="Lauterbach L."/>
            <person name="Steele A.D."/>
            <person name="Gui C."/>
            <person name="Meng S."/>
            <person name="Li G."/>
            <person name="Viehrig K."/>
            <person name="Ye F."/>
            <person name="Su P."/>
            <person name="Kiefer A.F."/>
            <person name="Nichols A."/>
            <person name="Cepeda A.J."/>
            <person name="Yan W."/>
            <person name="Fan B."/>
            <person name="Jiang Y."/>
            <person name="Adhikari A."/>
            <person name="Zheng C.-J."/>
            <person name="Schuster L."/>
            <person name="Cowan T.M."/>
            <person name="Smanski M.J."/>
            <person name="Chevrette M.G."/>
            <person name="De Carvalho L.P.S."/>
            <person name="Shen B."/>
        </authorList>
    </citation>
    <scope>NUCLEOTIDE SEQUENCE [LARGE SCALE GENOMIC DNA]</scope>
    <source>
        <strain evidence="1 2">NPDC000087</strain>
    </source>
</reference>
<keyword evidence="2" id="KW-1185">Reference proteome</keyword>
<dbReference type="RefSeq" id="WP_020513293.1">
    <property type="nucleotide sequence ID" value="NZ_JBIAZU010000005.1"/>
</dbReference>
<dbReference type="EMBL" id="JBIAZU010000005">
    <property type="protein sequence ID" value="MFF5293662.1"/>
    <property type="molecule type" value="Genomic_DNA"/>
</dbReference>
<name>A0ABW6WK36_9ACTN</name>
<gene>
    <name evidence="1" type="ORF">ACFY35_29875</name>
</gene>
<evidence type="ECO:0000313" key="1">
    <source>
        <dbReference type="EMBL" id="MFF5293662.1"/>
    </source>
</evidence>
<organism evidence="1 2">
    <name type="scientific">Paractinoplanes globisporus</name>
    <dbReference type="NCBI Taxonomy" id="113565"/>
    <lineage>
        <taxon>Bacteria</taxon>
        <taxon>Bacillati</taxon>
        <taxon>Actinomycetota</taxon>
        <taxon>Actinomycetes</taxon>
        <taxon>Micromonosporales</taxon>
        <taxon>Micromonosporaceae</taxon>
        <taxon>Paractinoplanes</taxon>
    </lineage>
</organism>
<accession>A0ABW6WK36</accession>
<proteinExistence type="predicted"/>
<protein>
    <submittedName>
        <fullName evidence="1">Uncharacterized protein</fullName>
    </submittedName>
</protein>
<evidence type="ECO:0000313" key="2">
    <source>
        <dbReference type="Proteomes" id="UP001602245"/>
    </source>
</evidence>
<sequence length="171" mass="18647">MSSPIYLPDDRAFFSFLEMTPSNQHVALCETMGVLVVDRTLRFPPEVCDDVKRKADLEADARLCIWMDAIRASMDCTISWGAKRKAQGWAQANGYPEGLDPVVDGRQGTCIVAVVGYVMELTASGLTCTVITNDFRSRPGRAPLGEVCGKLGVDTVTPMDFVKAVIKPLMA</sequence>
<comment type="caution">
    <text evidence="1">The sequence shown here is derived from an EMBL/GenBank/DDBJ whole genome shotgun (WGS) entry which is preliminary data.</text>
</comment>